<keyword evidence="2" id="KW-1185">Reference proteome</keyword>
<comment type="caution">
    <text evidence="1">The sequence shown here is derived from an EMBL/GenBank/DDBJ whole genome shotgun (WGS) entry which is preliminary data.</text>
</comment>
<evidence type="ECO:0000313" key="1">
    <source>
        <dbReference type="EMBL" id="MBL3655764.1"/>
    </source>
</evidence>
<dbReference type="RefSeq" id="WP_202243448.1">
    <property type="nucleotide sequence ID" value="NZ_JAESIY010000003.1"/>
</dbReference>
<dbReference type="EMBL" id="JAESIY010000003">
    <property type="protein sequence ID" value="MBL3655764.1"/>
    <property type="molecule type" value="Genomic_DNA"/>
</dbReference>
<dbReference type="Proteomes" id="UP000659388">
    <property type="component" value="Unassembled WGS sequence"/>
</dbReference>
<name>A0A937JYK2_9BACT</name>
<protein>
    <submittedName>
        <fullName evidence="1">Glycosyltransferase</fullName>
    </submittedName>
</protein>
<proteinExistence type="predicted"/>
<dbReference type="PANTHER" id="PTHR12526:SF595">
    <property type="entry name" value="BLL5217 PROTEIN"/>
    <property type="match status" value="1"/>
</dbReference>
<dbReference type="Pfam" id="PF13692">
    <property type="entry name" value="Glyco_trans_1_4"/>
    <property type="match status" value="1"/>
</dbReference>
<accession>A0A937JYK2</accession>
<dbReference type="SUPFAM" id="SSF53756">
    <property type="entry name" value="UDP-Glycosyltransferase/glycogen phosphorylase"/>
    <property type="match status" value="1"/>
</dbReference>
<organism evidence="1 2">
    <name type="scientific">Fulvivirga sediminis</name>
    <dbReference type="NCBI Taxonomy" id="2803949"/>
    <lineage>
        <taxon>Bacteria</taxon>
        <taxon>Pseudomonadati</taxon>
        <taxon>Bacteroidota</taxon>
        <taxon>Cytophagia</taxon>
        <taxon>Cytophagales</taxon>
        <taxon>Fulvivirgaceae</taxon>
        <taxon>Fulvivirga</taxon>
    </lineage>
</organism>
<reference evidence="1" key="1">
    <citation type="submission" date="2021-01" db="EMBL/GenBank/DDBJ databases">
        <title>Fulvivirga kasyanovii gen. nov., sp nov., a novel member of the phylum Bacteroidetes isolated from seawater in a mussel farm.</title>
        <authorList>
            <person name="Zhao L.-H."/>
            <person name="Wang Z.-J."/>
        </authorList>
    </citation>
    <scope>NUCLEOTIDE SEQUENCE</scope>
    <source>
        <strain evidence="1">2943</strain>
    </source>
</reference>
<gene>
    <name evidence="1" type="ORF">JL102_06465</name>
</gene>
<evidence type="ECO:0000313" key="2">
    <source>
        <dbReference type="Proteomes" id="UP000659388"/>
    </source>
</evidence>
<dbReference type="Gene3D" id="3.40.50.2000">
    <property type="entry name" value="Glycogen Phosphorylase B"/>
    <property type="match status" value="2"/>
</dbReference>
<sequence>MKLNILIVFDKPIPVLKYGGIQRIVWWLGKELVSQGHNVTFLVGEGSSCPFADVKVYNREVSLVDQIPEGTDVVHSYIPIQEPLPVPYLIHMESNTKAASYDKNTVFVSGNHAKRHHAECFVYNGLDPDDYGKPDFSKKKNHLHFLGKAAWRVKNIKGAIHVAQKAGRHLHVLGGSRVNFHMGFRFTIDPKMHFYGMIGGEAKNKVMNDSGGLLFPVIWHEPFGIAITESMYFGCPVFATPYGAIPEIVDEESGCLSNISAELIDHIKENRSYDPQRIHERVMDVFTVKQMTDSFLKLYEKVMNGESLNKEIPYYDMDTHEKFLPFD</sequence>
<dbReference type="PANTHER" id="PTHR12526">
    <property type="entry name" value="GLYCOSYLTRANSFERASE"/>
    <property type="match status" value="1"/>
</dbReference>
<dbReference type="AlphaFoldDB" id="A0A937JYK2"/>